<organism evidence="1 2">
    <name type="scientific">Yanshouia hominis</name>
    <dbReference type="NCBI Taxonomy" id="2763673"/>
    <lineage>
        <taxon>Bacteria</taxon>
        <taxon>Bacillati</taxon>
        <taxon>Bacillota</taxon>
        <taxon>Clostridia</taxon>
        <taxon>Eubacteriales</taxon>
        <taxon>Oscillospiraceae</taxon>
        <taxon>Yanshouia</taxon>
    </lineage>
</organism>
<protein>
    <submittedName>
        <fullName evidence="1">DUF1934 domain-containing protein</fullName>
    </submittedName>
</protein>
<sequence length="140" mass="15650">MISIKGIQRVDGEQEVVELLTCGRFYRRNNSYWLSYQESETTGFEGHRTTLRVEPNRVTMQRSGPASTQLIVEGGCRHQCFYDTGYGALTVGINGRQIRSTLTDDGGELDFSYAMDINTALASEHQVIIKVEVGKSDPPQ</sequence>
<gene>
    <name evidence="1" type="ORF">H8717_05900</name>
</gene>
<dbReference type="InterPro" id="IPR012674">
    <property type="entry name" value="Calycin"/>
</dbReference>
<dbReference type="Gene3D" id="2.40.128.20">
    <property type="match status" value="1"/>
</dbReference>
<keyword evidence="2" id="KW-1185">Reference proteome</keyword>
<evidence type="ECO:0000313" key="2">
    <source>
        <dbReference type="Proteomes" id="UP000658131"/>
    </source>
</evidence>
<reference evidence="1 2" key="1">
    <citation type="submission" date="2020-08" db="EMBL/GenBank/DDBJ databases">
        <title>Genome public.</title>
        <authorList>
            <person name="Liu C."/>
            <person name="Sun Q."/>
        </authorList>
    </citation>
    <scope>NUCLEOTIDE SEQUENCE [LARGE SCALE GENOMIC DNA]</scope>
    <source>
        <strain evidence="1 2">BX1</strain>
    </source>
</reference>
<dbReference type="EMBL" id="JACRTB010000007">
    <property type="protein sequence ID" value="MBC8575946.1"/>
    <property type="molecule type" value="Genomic_DNA"/>
</dbReference>
<dbReference type="Proteomes" id="UP000658131">
    <property type="component" value="Unassembled WGS sequence"/>
</dbReference>
<name>A0ABR7NHR8_9FIRM</name>
<evidence type="ECO:0000313" key="1">
    <source>
        <dbReference type="EMBL" id="MBC8575946.1"/>
    </source>
</evidence>
<comment type="caution">
    <text evidence="1">The sequence shown here is derived from an EMBL/GenBank/DDBJ whole genome shotgun (WGS) entry which is preliminary data.</text>
</comment>
<dbReference type="Pfam" id="PF09148">
    <property type="entry name" value="DUF1934"/>
    <property type="match status" value="1"/>
</dbReference>
<dbReference type="InterPro" id="IPR015231">
    <property type="entry name" value="DUF1934"/>
</dbReference>
<dbReference type="SUPFAM" id="SSF50814">
    <property type="entry name" value="Lipocalins"/>
    <property type="match status" value="1"/>
</dbReference>
<accession>A0ABR7NHR8</accession>
<proteinExistence type="predicted"/>